<comment type="caution">
    <text evidence="2">The sequence shown here is derived from an EMBL/GenBank/DDBJ whole genome shotgun (WGS) entry which is preliminary data.</text>
</comment>
<dbReference type="Proteomes" id="UP000779508">
    <property type="component" value="Unassembled WGS sequence"/>
</dbReference>
<proteinExistence type="predicted"/>
<reference evidence="2 3" key="1">
    <citation type="submission" date="2021-06" db="EMBL/GenBank/DDBJ databases">
        <authorList>
            <person name="Sun Q."/>
            <person name="Li D."/>
        </authorList>
    </citation>
    <scope>NUCLEOTIDE SEQUENCE [LARGE SCALE GENOMIC DNA]</scope>
    <source>
        <strain evidence="2 3">MSJ-5</strain>
    </source>
</reference>
<name>A0ABS6G853_9FIRM</name>
<keyword evidence="1" id="KW-0812">Transmembrane</keyword>
<protein>
    <submittedName>
        <fullName evidence="2">Prepilin-type N-terminal cleavage/methylation domain-containing protein</fullName>
    </submittedName>
</protein>
<organism evidence="2 3">
    <name type="scientific">Alkaliphilus flagellatus</name>
    <dbReference type="NCBI Taxonomy" id="2841507"/>
    <lineage>
        <taxon>Bacteria</taxon>
        <taxon>Bacillati</taxon>
        <taxon>Bacillota</taxon>
        <taxon>Clostridia</taxon>
        <taxon>Peptostreptococcales</taxon>
        <taxon>Natronincolaceae</taxon>
        <taxon>Alkaliphilus</taxon>
    </lineage>
</organism>
<dbReference type="EMBL" id="JAHLQK010000005">
    <property type="protein sequence ID" value="MBU5677581.1"/>
    <property type="molecule type" value="Genomic_DNA"/>
</dbReference>
<evidence type="ECO:0000313" key="2">
    <source>
        <dbReference type="EMBL" id="MBU5677581.1"/>
    </source>
</evidence>
<accession>A0ABS6G853</accession>
<evidence type="ECO:0000256" key="1">
    <source>
        <dbReference type="SAM" id="Phobius"/>
    </source>
</evidence>
<keyword evidence="1" id="KW-0472">Membrane</keyword>
<evidence type="ECO:0000313" key="3">
    <source>
        <dbReference type="Proteomes" id="UP000779508"/>
    </source>
</evidence>
<feature type="transmembrane region" description="Helical" evidence="1">
    <location>
        <begin position="12"/>
        <end position="39"/>
    </location>
</feature>
<keyword evidence="1" id="KW-1133">Transmembrane helix</keyword>
<sequence>MIIHTNAKKQENGYILIELIVSISLISIILISISMLFYFTFNTYKNQTELLEAKNDAQIVLKYIEKRLMECNQKSIIYYGEEKIFQGRDYNNKIAWIDLSGEISRKQNTLINFYKDKNEIRVNKNNENNVLSNNIKNVIVNELVEGKLVEIEVITNKSRYSSKIKFKLEYTKI</sequence>
<gene>
    <name evidence="2" type="ORF">KQI88_14245</name>
</gene>
<keyword evidence="3" id="KW-1185">Reference proteome</keyword>